<evidence type="ECO:0000313" key="9">
    <source>
        <dbReference type="Proteomes" id="UP000028524"/>
    </source>
</evidence>
<feature type="transmembrane region" description="Helical" evidence="7">
    <location>
        <begin position="104"/>
        <end position="122"/>
    </location>
</feature>
<dbReference type="HOGENOM" id="CLU_054785_2_0_1"/>
<dbReference type="InterPro" id="IPR001425">
    <property type="entry name" value="Arc/bac/fun_rhodopsins"/>
</dbReference>
<feature type="transmembrane region" description="Helical" evidence="7">
    <location>
        <begin position="155"/>
        <end position="174"/>
    </location>
</feature>
<evidence type="ECO:0000313" key="8">
    <source>
        <dbReference type="EMBL" id="KFA68953.1"/>
    </source>
</evidence>
<sequence>MDGIYARNDALQVNPQAGEAHLTRGGSSWLWAVMTLFSVAFLAYYLLSFRPRNGEKIFHYIFTITLLVAAISYFSMASGIAYSVIPTHLHVASAATYQVFFAKYILWVVAFPAIIVALGLVSGVSWATIFFNIFLSWVWIISYLCSAYTSTRYKWGFYAFGTVAYLILAFQTMWGSRSAASRLDIGRDHTGLSSYVNLFWFLYPIAFAVSEGGNVIGVTGSMIFFGILDLLLICGVAFAFLFLSRRWDYGRMNLHFTQYGRVNSTGGSLHPEKHAAGTSVPAGSTAAAPAVQSGVNPAGTYGNVGGTGTHGAGTHGGMGTTGTGPYNQGGAVNPPV</sequence>
<name>A0A084QYB8_STAC4</name>
<dbReference type="SUPFAM" id="SSF81321">
    <property type="entry name" value="Family A G protein-coupled receptor-like"/>
    <property type="match status" value="1"/>
</dbReference>
<dbReference type="GO" id="GO:0005783">
    <property type="term" value="C:endoplasmic reticulum"/>
    <property type="evidence" value="ECO:0007669"/>
    <property type="project" value="TreeGrafter"/>
</dbReference>
<organism evidence="8 9">
    <name type="scientific">Stachybotrys chlorohalonatus (strain IBT 40285)</name>
    <dbReference type="NCBI Taxonomy" id="1283841"/>
    <lineage>
        <taxon>Eukaryota</taxon>
        <taxon>Fungi</taxon>
        <taxon>Dikarya</taxon>
        <taxon>Ascomycota</taxon>
        <taxon>Pezizomycotina</taxon>
        <taxon>Sordariomycetes</taxon>
        <taxon>Hypocreomycetidae</taxon>
        <taxon>Hypocreales</taxon>
        <taxon>Stachybotryaceae</taxon>
        <taxon>Stachybotrys</taxon>
    </lineage>
</organism>
<dbReference type="PANTHER" id="PTHR28286">
    <property type="match status" value="1"/>
</dbReference>
<dbReference type="GO" id="GO:0005886">
    <property type="term" value="C:plasma membrane"/>
    <property type="evidence" value="ECO:0007669"/>
    <property type="project" value="TreeGrafter"/>
</dbReference>
<evidence type="ECO:0000256" key="2">
    <source>
        <dbReference type="ARBA" id="ARBA00008130"/>
    </source>
</evidence>
<evidence type="ECO:0000256" key="5">
    <source>
        <dbReference type="ARBA" id="ARBA00023136"/>
    </source>
</evidence>
<feature type="transmembrane region" description="Helical" evidence="7">
    <location>
        <begin position="222"/>
        <end position="243"/>
    </location>
</feature>
<dbReference type="InterPro" id="IPR043476">
    <property type="entry name" value="Yro2-like_7TM"/>
</dbReference>
<feature type="transmembrane region" description="Helical" evidence="7">
    <location>
        <begin position="129"/>
        <end position="149"/>
    </location>
</feature>
<dbReference type="EMBL" id="KL659658">
    <property type="protein sequence ID" value="KFA68953.1"/>
    <property type="molecule type" value="Genomic_DNA"/>
</dbReference>
<evidence type="ECO:0000256" key="4">
    <source>
        <dbReference type="ARBA" id="ARBA00022989"/>
    </source>
</evidence>
<dbReference type="PANTHER" id="PTHR28286:SF1">
    <property type="entry name" value="30 KDA HEAT SHOCK PROTEIN-RELATED"/>
    <property type="match status" value="1"/>
</dbReference>
<dbReference type="OrthoDB" id="536545at2759"/>
<comment type="similarity">
    <text evidence="2">Belongs to the archaeal/bacterial/fungal opsin family.</text>
</comment>
<reference evidence="8 9" key="1">
    <citation type="journal article" date="2014" name="BMC Genomics">
        <title>Comparative genome sequencing reveals chemotype-specific gene clusters in the toxigenic black mold Stachybotrys.</title>
        <authorList>
            <person name="Semeiks J."/>
            <person name="Borek D."/>
            <person name="Otwinowski Z."/>
            <person name="Grishin N.V."/>
        </authorList>
    </citation>
    <scope>NUCLEOTIDE SEQUENCE [LARGE SCALE GENOMIC DNA]</scope>
    <source>
        <strain evidence="8 9">IBT 40285</strain>
    </source>
</reference>
<dbReference type="InParanoid" id="A0A084QYB8"/>
<protein>
    <submittedName>
        <fullName evidence="8">Uncharacterized protein</fullName>
    </submittedName>
</protein>
<keyword evidence="9" id="KW-1185">Reference proteome</keyword>
<dbReference type="OMA" id="RWDYGAL"/>
<accession>A0A084QYB8</accession>
<feature type="transmembrane region" description="Helical" evidence="7">
    <location>
        <begin position="59"/>
        <end position="84"/>
    </location>
</feature>
<dbReference type="SMART" id="SM01021">
    <property type="entry name" value="Bac_rhodopsin"/>
    <property type="match status" value="1"/>
</dbReference>
<dbReference type="Gene3D" id="1.20.1070.10">
    <property type="entry name" value="Rhodopsin 7-helix transmembrane proteins"/>
    <property type="match status" value="1"/>
</dbReference>
<feature type="region of interest" description="Disordered" evidence="6">
    <location>
        <begin position="310"/>
        <end position="336"/>
    </location>
</feature>
<gene>
    <name evidence="8" type="ORF">S40285_06999</name>
</gene>
<dbReference type="AlphaFoldDB" id="A0A084QYB8"/>
<feature type="transmembrane region" description="Helical" evidence="7">
    <location>
        <begin position="29"/>
        <end position="47"/>
    </location>
</feature>
<proteinExistence type="inferred from homology"/>
<dbReference type="Pfam" id="PF01036">
    <property type="entry name" value="Bac_rhodopsin"/>
    <property type="match status" value="1"/>
</dbReference>
<dbReference type="Proteomes" id="UP000028524">
    <property type="component" value="Unassembled WGS sequence"/>
</dbReference>
<feature type="compositionally biased region" description="Gly residues" evidence="6">
    <location>
        <begin position="310"/>
        <end position="322"/>
    </location>
</feature>
<comment type="subcellular location">
    <subcellularLocation>
        <location evidence="1">Membrane</location>
        <topology evidence="1">Multi-pass membrane protein</topology>
    </subcellularLocation>
</comment>
<evidence type="ECO:0000256" key="7">
    <source>
        <dbReference type="SAM" id="Phobius"/>
    </source>
</evidence>
<dbReference type="PRINTS" id="PR00251">
    <property type="entry name" value="BACTRLOPSIN"/>
</dbReference>
<keyword evidence="3 7" id="KW-0812">Transmembrane</keyword>
<keyword evidence="5 7" id="KW-0472">Membrane</keyword>
<dbReference type="CDD" id="cd15239">
    <property type="entry name" value="7tm_YRO2_fungal-like"/>
    <property type="match status" value="1"/>
</dbReference>
<evidence type="ECO:0000256" key="3">
    <source>
        <dbReference type="ARBA" id="ARBA00022692"/>
    </source>
</evidence>
<keyword evidence="4 7" id="KW-1133">Transmembrane helix</keyword>
<evidence type="ECO:0000256" key="1">
    <source>
        <dbReference type="ARBA" id="ARBA00004141"/>
    </source>
</evidence>
<evidence type="ECO:0000256" key="6">
    <source>
        <dbReference type="SAM" id="MobiDB-lite"/>
    </source>
</evidence>